<reference evidence="1" key="1">
    <citation type="submission" date="2022-01" db="EMBL/GenBank/DDBJ databases">
        <title>Comparative genomics reveals a dynamic genome evolution in the ectomycorrhizal milk-cap (Lactarius) mushrooms.</title>
        <authorList>
            <consortium name="DOE Joint Genome Institute"/>
            <person name="Lebreton A."/>
            <person name="Tang N."/>
            <person name="Kuo A."/>
            <person name="LaButti K."/>
            <person name="Drula E."/>
            <person name="Barry K."/>
            <person name="Clum A."/>
            <person name="Lipzen A."/>
            <person name="Mousain D."/>
            <person name="Ng V."/>
            <person name="Wang R."/>
            <person name="Wang X."/>
            <person name="Dai Y."/>
            <person name="Henrissat B."/>
            <person name="Grigoriev I.V."/>
            <person name="Guerin-Laguette A."/>
            <person name="Yu F."/>
            <person name="Martin F.M."/>
        </authorList>
    </citation>
    <scope>NUCLEOTIDE SEQUENCE</scope>
    <source>
        <strain evidence="1">QP</strain>
    </source>
</reference>
<name>A0AAD4QHF4_9AGAM</name>
<evidence type="ECO:0000313" key="1">
    <source>
        <dbReference type="EMBL" id="KAH8999754.1"/>
    </source>
</evidence>
<feature type="non-terminal residue" evidence="1">
    <location>
        <position position="1"/>
    </location>
</feature>
<evidence type="ECO:0000313" key="2">
    <source>
        <dbReference type="Proteomes" id="UP001201163"/>
    </source>
</evidence>
<dbReference type="Proteomes" id="UP001201163">
    <property type="component" value="Unassembled WGS sequence"/>
</dbReference>
<protein>
    <submittedName>
        <fullName evidence="1">Uncharacterized protein</fullName>
    </submittedName>
</protein>
<keyword evidence="2" id="KW-1185">Reference proteome</keyword>
<dbReference type="EMBL" id="JAKELL010000003">
    <property type="protein sequence ID" value="KAH8999754.1"/>
    <property type="molecule type" value="Genomic_DNA"/>
</dbReference>
<feature type="non-terminal residue" evidence="1">
    <location>
        <position position="66"/>
    </location>
</feature>
<proteinExistence type="predicted"/>
<comment type="caution">
    <text evidence="1">The sequence shown here is derived from an EMBL/GenBank/DDBJ whole genome shotgun (WGS) entry which is preliminary data.</text>
</comment>
<accession>A0AAD4QHF4</accession>
<sequence>EDFDAWKVRTFQRVQEDAQKWRSATSEKERKRLYSKMGVHHSVLMELEYWDPTTMVPVDGMHNLFL</sequence>
<dbReference type="AlphaFoldDB" id="A0AAD4QHF4"/>
<gene>
    <name evidence="1" type="ORF">EDB92DRAFT_1763848</name>
</gene>
<organism evidence="1 2">
    <name type="scientific">Lactarius akahatsu</name>
    <dbReference type="NCBI Taxonomy" id="416441"/>
    <lineage>
        <taxon>Eukaryota</taxon>
        <taxon>Fungi</taxon>
        <taxon>Dikarya</taxon>
        <taxon>Basidiomycota</taxon>
        <taxon>Agaricomycotina</taxon>
        <taxon>Agaricomycetes</taxon>
        <taxon>Russulales</taxon>
        <taxon>Russulaceae</taxon>
        <taxon>Lactarius</taxon>
    </lineage>
</organism>